<comment type="subcellular location">
    <subcellularLocation>
        <location evidence="1">Endomembrane system</location>
        <topology evidence="1">Multi-pass membrane protein</topology>
    </subcellularLocation>
</comment>
<dbReference type="SUPFAM" id="SSF103481">
    <property type="entry name" value="Multidrug resistance efflux transporter EmrE"/>
    <property type="match status" value="1"/>
</dbReference>
<dbReference type="RefSeq" id="WP_090776532.1">
    <property type="nucleotide sequence ID" value="NZ_FMYM01000012.1"/>
</dbReference>
<dbReference type="AlphaFoldDB" id="A0A1G6NDQ8"/>
<evidence type="ECO:0000256" key="1">
    <source>
        <dbReference type="ARBA" id="ARBA00004127"/>
    </source>
</evidence>
<evidence type="ECO:0000256" key="2">
    <source>
        <dbReference type="SAM" id="Phobius"/>
    </source>
</evidence>
<accession>A0A1G6NDQ8</accession>
<dbReference type="Proteomes" id="UP000242662">
    <property type="component" value="Unassembled WGS sequence"/>
</dbReference>
<keyword evidence="2" id="KW-0472">Membrane</keyword>
<sequence>MSNRSSATVFSLWLLGELVRGAEWVGAAFILVAIYISEWKRVSKKKERRLSSCGREVHRHDNNGIH</sequence>
<organism evidence="3 4">
    <name type="scientific">Shouchella lonarensis</name>
    <dbReference type="NCBI Taxonomy" id="1464122"/>
    <lineage>
        <taxon>Bacteria</taxon>
        <taxon>Bacillati</taxon>
        <taxon>Bacillota</taxon>
        <taxon>Bacilli</taxon>
        <taxon>Bacillales</taxon>
        <taxon>Bacillaceae</taxon>
        <taxon>Shouchella</taxon>
    </lineage>
</organism>
<evidence type="ECO:0000313" key="3">
    <source>
        <dbReference type="EMBL" id="SDC65938.1"/>
    </source>
</evidence>
<keyword evidence="2" id="KW-0812">Transmembrane</keyword>
<feature type="transmembrane region" description="Helical" evidence="2">
    <location>
        <begin position="12"/>
        <end position="36"/>
    </location>
</feature>
<proteinExistence type="predicted"/>
<keyword evidence="4" id="KW-1185">Reference proteome</keyword>
<dbReference type="OrthoDB" id="8611655at2"/>
<dbReference type="InterPro" id="IPR037185">
    <property type="entry name" value="EmrE-like"/>
</dbReference>
<keyword evidence="2" id="KW-1133">Transmembrane helix</keyword>
<dbReference type="STRING" id="1464122.SAMN05421737_11253"/>
<name>A0A1G6NDQ8_9BACI</name>
<dbReference type="EMBL" id="FMYM01000012">
    <property type="protein sequence ID" value="SDC65938.1"/>
    <property type="molecule type" value="Genomic_DNA"/>
</dbReference>
<protein>
    <submittedName>
        <fullName evidence="3">Uncharacterized protein</fullName>
    </submittedName>
</protein>
<reference evidence="4" key="1">
    <citation type="submission" date="2016-09" db="EMBL/GenBank/DDBJ databases">
        <authorList>
            <person name="Varghese N."/>
            <person name="Submissions S."/>
        </authorList>
    </citation>
    <scope>NUCLEOTIDE SEQUENCE [LARGE SCALE GENOMIC DNA]</scope>
    <source>
        <strain evidence="4">25nlg</strain>
    </source>
</reference>
<gene>
    <name evidence="3" type="ORF">SAMN05421737_11253</name>
</gene>
<evidence type="ECO:0000313" key="4">
    <source>
        <dbReference type="Proteomes" id="UP000242662"/>
    </source>
</evidence>